<keyword evidence="7" id="KW-1185">Reference proteome</keyword>
<keyword evidence="3" id="KW-0804">Transcription</keyword>
<evidence type="ECO:0000256" key="4">
    <source>
        <dbReference type="PROSITE-ProRule" id="PRU00335"/>
    </source>
</evidence>
<name>A0ABT3H244_9RHOB</name>
<organism evidence="6 7">
    <name type="scientific">Pararhodobacter zhoushanensis</name>
    <dbReference type="NCBI Taxonomy" id="2479545"/>
    <lineage>
        <taxon>Bacteria</taxon>
        <taxon>Pseudomonadati</taxon>
        <taxon>Pseudomonadota</taxon>
        <taxon>Alphaproteobacteria</taxon>
        <taxon>Rhodobacterales</taxon>
        <taxon>Paracoccaceae</taxon>
        <taxon>Pararhodobacter</taxon>
    </lineage>
</organism>
<evidence type="ECO:0000256" key="1">
    <source>
        <dbReference type="ARBA" id="ARBA00023015"/>
    </source>
</evidence>
<dbReference type="Proteomes" id="UP001208938">
    <property type="component" value="Unassembled WGS sequence"/>
</dbReference>
<proteinExistence type="predicted"/>
<keyword evidence="1" id="KW-0805">Transcription regulation</keyword>
<gene>
    <name evidence="6" type="ORF">OKW52_16585</name>
</gene>
<evidence type="ECO:0000259" key="5">
    <source>
        <dbReference type="PROSITE" id="PS50977"/>
    </source>
</evidence>
<protein>
    <submittedName>
        <fullName evidence="6">TetR/AcrR family transcriptional regulator</fullName>
    </submittedName>
</protein>
<feature type="domain" description="HTH tetR-type" evidence="5">
    <location>
        <begin position="17"/>
        <end position="77"/>
    </location>
</feature>
<comment type="caution">
    <text evidence="6">The sequence shown here is derived from an EMBL/GenBank/DDBJ whole genome shotgun (WGS) entry which is preliminary data.</text>
</comment>
<evidence type="ECO:0000256" key="2">
    <source>
        <dbReference type="ARBA" id="ARBA00023125"/>
    </source>
</evidence>
<evidence type="ECO:0000313" key="7">
    <source>
        <dbReference type="Proteomes" id="UP001208938"/>
    </source>
</evidence>
<dbReference type="PANTHER" id="PTHR30055:SF234">
    <property type="entry name" value="HTH-TYPE TRANSCRIPTIONAL REGULATOR BETI"/>
    <property type="match status" value="1"/>
</dbReference>
<accession>A0ABT3H244</accession>
<dbReference type="Gene3D" id="1.10.357.10">
    <property type="entry name" value="Tetracycline Repressor, domain 2"/>
    <property type="match status" value="1"/>
</dbReference>
<dbReference type="PROSITE" id="PS50977">
    <property type="entry name" value="HTH_TETR_2"/>
    <property type="match status" value="1"/>
</dbReference>
<dbReference type="InterPro" id="IPR050109">
    <property type="entry name" value="HTH-type_TetR-like_transc_reg"/>
</dbReference>
<dbReference type="Pfam" id="PF00440">
    <property type="entry name" value="TetR_N"/>
    <property type="match status" value="1"/>
</dbReference>
<dbReference type="InterPro" id="IPR009057">
    <property type="entry name" value="Homeodomain-like_sf"/>
</dbReference>
<dbReference type="RefSeq" id="WP_264506699.1">
    <property type="nucleotide sequence ID" value="NZ_JAPDFL010000001.1"/>
</dbReference>
<evidence type="ECO:0000313" key="6">
    <source>
        <dbReference type="EMBL" id="MCW1933828.1"/>
    </source>
</evidence>
<keyword evidence="2 4" id="KW-0238">DNA-binding</keyword>
<evidence type="ECO:0000256" key="3">
    <source>
        <dbReference type="ARBA" id="ARBA00023163"/>
    </source>
</evidence>
<dbReference type="EMBL" id="JAPDFL010000001">
    <property type="protein sequence ID" value="MCW1933828.1"/>
    <property type="molecule type" value="Genomic_DNA"/>
</dbReference>
<dbReference type="PANTHER" id="PTHR30055">
    <property type="entry name" value="HTH-TYPE TRANSCRIPTIONAL REGULATOR RUTR"/>
    <property type="match status" value="1"/>
</dbReference>
<dbReference type="SUPFAM" id="SSF46689">
    <property type="entry name" value="Homeodomain-like"/>
    <property type="match status" value="1"/>
</dbReference>
<dbReference type="PRINTS" id="PR00455">
    <property type="entry name" value="HTHTETR"/>
</dbReference>
<sequence length="207" mass="22704">MKPEDFLLVQPQQDRAFAKFHKMVQAASEILAEDGFGGLTSDAIAARAGVNISTFYKYFANRDAVLGYMAVAFIEEQTASLQRLIARMPPDAPLEQVIPAMIDTAVDDWTSNPTSRALQGCFILDPVLYAEYSQSSLIVAAALRPFITVWNIAGTHDDWDRMHSVFGDCAIVLYDRAAKAEPAEQAEVVIQLKNLAVAYFKTAVAAP</sequence>
<feature type="DNA-binding region" description="H-T-H motif" evidence="4">
    <location>
        <begin position="40"/>
        <end position="59"/>
    </location>
</feature>
<dbReference type="InterPro" id="IPR001647">
    <property type="entry name" value="HTH_TetR"/>
</dbReference>
<reference evidence="6 7" key="1">
    <citation type="submission" date="2022-10" db="EMBL/GenBank/DDBJ databases">
        <title>Pararhodobacter sp. nov., isolated from marine algae.</title>
        <authorList>
            <person name="Choi B.J."/>
            <person name="Kim J.M."/>
            <person name="Lee J.K."/>
            <person name="Choi D.G."/>
            <person name="Jeon C.O."/>
        </authorList>
    </citation>
    <scope>NUCLEOTIDE SEQUENCE [LARGE SCALE GENOMIC DNA]</scope>
    <source>
        <strain evidence="6 7">ZQ420</strain>
    </source>
</reference>